<protein>
    <recommendedName>
        <fullName evidence="2">HNH nuclease domain-containing protein</fullName>
    </recommendedName>
</protein>
<feature type="region of interest" description="Disordered" evidence="1">
    <location>
        <begin position="352"/>
        <end position="435"/>
    </location>
</feature>
<feature type="region of interest" description="Disordered" evidence="1">
    <location>
        <begin position="154"/>
        <end position="189"/>
    </location>
</feature>
<dbReference type="AlphaFoldDB" id="A0A194WDI8"/>
<dbReference type="Pfam" id="PF13391">
    <property type="entry name" value="HNH_2"/>
    <property type="match status" value="1"/>
</dbReference>
<dbReference type="EMBL" id="CM003110">
    <property type="protein sequence ID" value="KUI74466.1"/>
    <property type="molecule type" value="Genomic_DNA"/>
</dbReference>
<reference evidence="3" key="1">
    <citation type="submission" date="2014-12" db="EMBL/GenBank/DDBJ databases">
        <title>Genome Sequence of Valsa Canker Pathogens Uncovers a Specific Adaption of Colonization on Woody Bark.</title>
        <authorList>
            <person name="Yin Z."/>
            <person name="Liu H."/>
            <person name="Gao X."/>
            <person name="Li Z."/>
            <person name="Song N."/>
            <person name="Ke X."/>
            <person name="Dai Q."/>
            <person name="Wu Y."/>
            <person name="Sun Y."/>
            <person name="Xu J.-R."/>
            <person name="Kang Z.K."/>
            <person name="Wang L."/>
            <person name="Huang L."/>
        </authorList>
    </citation>
    <scope>NUCLEOTIDE SEQUENCE [LARGE SCALE GENOMIC DNA]</scope>
    <source>
        <strain evidence="3">03-8</strain>
    </source>
</reference>
<keyword evidence="4" id="KW-1185">Reference proteome</keyword>
<name>A0A194WDI8_CYTMA</name>
<evidence type="ECO:0000259" key="2">
    <source>
        <dbReference type="Pfam" id="PF13391"/>
    </source>
</evidence>
<dbReference type="InterPro" id="IPR003615">
    <property type="entry name" value="HNH_nuc"/>
</dbReference>
<proteinExistence type="predicted"/>
<feature type="domain" description="HNH nuclease" evidence="2">
    <location>
        <begin position="216"/>
        <end position="302"/>
    </location>
</feature>
<feature type="compositionally biased region" description="Low complexity" evidence="1">
    <location>
        <begin position="386"/>
        <end position="409"/>
    </location>
</feature>
<sequence length="455" mass="50445">MSGISRPQRQRSWNVRIYIKDSQFAGVYQRNDQLSIADIAYELDLCFIFDTHEGWQQALLPRGTASHSIIILDRQDRLPFPTPDTVRDYDFIFHSSSLCAHGDLHSLSDPCVQRAKMPMLRVDPRYLEIGKQSQDERLSTAPLRRIAGLKRRSTSISSLSQSATSSPLRTSRDEPILSPTRTSGDEPIPQTIIEQSYARSLINSFRSDTLANSSTCVITGKGKLWFDSGNAGPGIEVAHIIPQIHWNTYPLDPDLYDGRQMANPDDASELKSSWEATWDVRNALTMKNDLHRCFDARLLSIHPETHIIRAFVNYDIITDFHGQKAKIPSTVDSRALRHHWDMCCLENSKSHSVSYRPGVRTNVPGPPRPSLDNDVPQGDPSKNGLAPATDTPATDTPATNAPATNITATVTLAASGATAHPPSPPPSEPPSEGLVRGRIRDVWLLMTSKVETANT</sequence>
<gene>
    <name evidence="3" type="ORF">VM1G_10187</name>
</gene>
<evidence type="ECO:0000256" key="1">
    <source>
        <dbReference type="SAM" id="MobiDB-lite"/>
    </source>
</evidence>
<organism evidence="3 4">
    <name type="scientific">Cytospora mali</name>
    <name type="common">Apple Valsa canker fungus</name>
    <name type="synonym">Valsa mali</name>
    <dbReference type="NCBI Taxonomy" id="578113"/>
    <lineage>
        <taxon>Eukaryota</taxon>
        <taxon>Fungi</taxon>
        <taxon>Dikarya</taxon>
        <taxon>Ascomycota</taxon>
        <taxon>Pezizomycotina</taxon>
        <taxon>Sordariomycetes</taxon>
        <taxon>Sordariomycetidae</taxon>
        <taxon>Diaporthales</taxon>
        <taxon>Cytosporaceae</taxon>
        <taxon>Cytospora</taxon>
    </lineage>
</organism>
<feature type="compositionally biased region" description="Low complexity" evidence="1">
    <location>
        <begin position="154"/>
        <end position="166"/>
    </location>
</feature>
<accession>A0A194WDI8</accession>
<dbReference type="OrthoDB" id="2142759at2759"/>
<dbReference type="Proteomes" id="UP000078559">
    <property type="component" value="Chromosome 13"/>
</dbReference>
<evidence type="ECO:0000313" key="3">
    <source>
        <dbReference type="EMBL" id="KUI74466.1"/>
    </source>
</evidence>
<evidence type="ECO:0000313" key="4">
    <source>
        <dbReference type="Proteomes" id="UP000078559"/>
    </source>
</evidence>